<comment type="caution">
    <text evidence="1">The sequence shown here is derived from an EMBL/GenBank/DDBJ whole genome shotgun (WGS) entry which is preliminary data.</text>
</comment>
<dbReference type="EMBL" id="NHYD01003971">
    <property type="protein sequence ID" value="PPQ67678.1"/>
    <property type="molecule type" value="Genomic_DNA"/>
</dbReference>
<accession>A0A409VN71</accession>
<evidence type="ECO:0000313" key="1">
    <source>
        <dbReference type="EMBL" id="PPQ67678.1"/>
    </source>
</evidence>
<dbReference type="Proteomes" id="UP000283269">
    <property type="component" value="Unassembled WGS sequence"/>
</dbReference>
<dbReference type="AlphaFoldDB" id="A0A409VN71"/>
<gene>
    <name evidence="1" type="ORF">CVT25_012706</name>
</gene>
<dbReference type="OrthoDB" id="3032154at2759"/>
<keyword evidence="2" id="KW-1185">Reference proteome</keyword>
<dbReference type="InParanoid" id="A0A409VN71"/>
<organism evidence="1 2">
    <name type="scientific">Psilocybe cyanescens</name>
    <dbReference type="NCBI Taxonomy" id="93625"/>
    <lineage>
        <taxon>Eukaryota</taxon>
        <taxon>Fungi</taxon>
        <taxon>Dikarya</taxon>
        <taxon>Basidiomycota</taxon>
        <taxon>Agaricomycotina</taxon>
        <taxon>Agaricomycetes</taxon>
        <taxon>Agaricomycetidae</taxon>
        <taxon>Agaricales</taxon>
        <taxon>Agaricineae</taxon>
        <taxon>Strophariaceae</taxon>
        <taxon>Psilocybe</taxon>
    </lineage>
</organism>
<evidence type="ECO:0000313" key="2">
    <source>
        <dbReference type="Proteomes" id="UP000283269"/>
    </source>
</evidence>
<name>A0A409VN71_PSICY</name>
<sequence length="117" mass="13543">MITPRVTQEEDDALYHRWVSGEYHFVFCNLLKAYEHDKKFTDDTHHRDVKPHILSVFSFTNLCGSNPFVEKDGIVYPGATEANLKKLEKCTNANPITVNNDCDFPDSTFFIIEHILH</sequence>
<proteinExistence type="predicted"/>
<reference evidence="1 2" key="1">
    <citation type="journal article" date="2018" name="Evol. Lett.">
        <title>Horizontal gene cluster transfer increased hallucinogenic mushroom diversity.</title>
        <authorList>
            <person name="Reynolds H.T."/>
            <person name="Vijayakumar V."/>
            <person name="Gluck-Thaler E."/>
            <person name="Korotkin H.B."/>
            <person name="Matheny P.B."/>
            <person name="Slot J.C."/>
        </authorList>
    </citation>
    <scope>NUCLEOTIDE SEQUENCE [LARGE SCALE GENOMIC DNA]</scope>
    <source>
        <strain evidence="1 2">2631</strain>
    </source>
</reference>
<protein>
    <submittedName>
        <fullName evidence="1">Uncharacterized protein</fullName>
    </submittedName>
</protein>